<feature type="region of interest" description="Disordered" evidence="1">
    <location>
        <begin position="314"/>
        <end position="333"/>
    </location>
</feature>
<dbReference type="PANTHER" id="PTHR33371:SF4">
    <property type="entry name" value="INTERMEMBRANE PHOSPHOLIPID TRANSPORT SYSTEM BINDING PROTEIN MLAD"/>
    <property type="match status" value="1"/>
</dbReference>
<evidence type="ECO:0000256" key="1">
    <source>
        <dbReference type="SAM" id="MobiDB-lite"/>
    </source>
</evidence>
<proteinExistence type="predicted"/>
<evidence type="ECO:0000259" key="3">
    <source>
        <dbReference type="Pfam" id="PF02470"/>
    </source>
</evidence>
<accession>A0ABX2IAX2</accession>
<dbReference type="Proteomes" id="UP000778523">
    <property type="component" value="Unassembled WGS sequence"/>
</dbReference>
<sequence>MSQRSSPTLIGAFVFGAMVLIVIGIFLFTGHDFFTRKPRYVMYFEGSVYGLQIGAPVVFRGVQIGSVQRIDLRYDAGHDQLVVPVVMEGIPRKVLDVDGDAADELLPNIDEMVNRGLRARLASQSMLTGQLYIDLDLLPDKPLVYRAPTKRLPEIPTVVSPVQEIAQKLQQVDLESLLKDMAAIVESTRDFVRSPELRASLAKVDASLGAMQGVSHQLEQRIGPLADKLDKSLDSIVLNMDKMGLASDGLAGMSAQSAAPMESLTQAADELRRTAATLSELAGMGGPALHEAGQTLRELRSAAQSLQELSDTLERQPNALLFGRSPAARKEPK</sequence>
<dbReference type="InterPro" id="IPR003399">
    <property type="entry name" value="Mce/MlaD"/>
</dbReference>
<reference evidence="4 5" key="1">
    <citation type="submission" date="2020-06" db="EMBL/GenBank/DDBJ databases">
        <title>Draft genome of Uliginosibacterium sp. IMCC34675.</title>
        <authorList>
            <person name="Song J."/>
        </authorList>
    </citation>
    <scope>NUCLEOTIDE SEQUENCE [LARGE SCALE GENOMIC DNA]</scope>
    <source>
        <strain evidence="4 5">IMCC34675</strain>
    </source>
</reference>
<feature type="domain" description="Mce/MlaD" evidence="3">
    <location>
        <begin position="37"/>
        <end position="136"/>
    </location>
</feature>
<name>A0ABX2IAX2_9RHOO</name>
<dbReference type="InterPro" id="IPR052336">
    <property type="entry name" value="MlaD_Phospholipid_Transporter"/>
</dbReference>
<protein>
    <submittedName>
        <fullName evidence="4">MCE family protein</fullName>
    </submittedName>
</protein>
<dbReference type="PANTHER" id="PTHR33371">
    <property type="entry name" value="INTERMEMBRANE PHOSPHOLIPID TRANSPORT SYSTEM BINDING PROTEIN MLAD-RELATED"/>
    <property type="match status" value="1"/>
</dbReference>
<dbReference type="Pfam" id="PF02470">
    <property type="entry name" value="MlaD"/>
    <property type="match status" value="1"/>
</dbReference>
<keyword evidence="5" id="KW-1185">Reference proteome</keyword>
<dbReference type="RefSeq" id="WP_170019611.1">
    <property type="nucleotide sequence ID" value="NZ_JABCSC020000001.1"/>
</dbReference>
<gene>
    <name evidence="4" type="ORF">HJ583_000655</name>
</gene>
<keyword evidence="2" id="KW-0812">Transmembrane</keyword>
<comment type="caution">
    <text evidence="4">The sequence shown here is derived from an EMBL/GenBank/DDBJ whole genome shotgun (WGS) entry which is preliminary data.</text>
</comment>
<evidence type="ECO:0000313" key="4">
    <source>
        <dbReference type="EMBL" id="NSL53524.1"/>
    </source>
</evidence>
<keyword evidence="2" id="KW-1133">Transmembrane helix</keyword>
<dbReference type="EMBL" id="JABCSC020000001">
    <property type="protein sequence ID" value="NSL53524.1"/>
    <property type="molecule type" value="Genomic_DNA"/>
</dbReference>
<evidence type="ECO:0000256" key="2">
    <source>
        <dbReference type="SAM" id="Phobius"/>
    </source>
</evidence>
<organism evidence="4 5">
    <name type="scientific">Uliginosibacterium aquaticum</name>
    <dbReference type="NCBI Taxonomy" id="2731212"/>
    <lineage>
        <taxon>Bacteria</taxon>
        <taxon>Pseudomonadati</taxon>
        <taxon>Pseudomonadota</taxon>
        <taxon>Betaproteobacteria</taxon>
        <taxon>Rhodocyclales</taxon>
        <taxon>Zoogloeaceae</taxon>
        <taxon>Uliginosibacterium</taxon>
    </lineage>
</organism>
<keyword evidence="2" id="KW-0472">Membrane</keyword>
<evidence type="ECO:0000313" key="5">
    <source>
        <dbReference type="Proteomes" id="UP000778523"/>
    </source>
</evidence>
<feature type="transmembrane region" description="Helical" evidence="2">
    <location>
        <begin position="6"/>
        <end position="28"/>
    </location>
</feature>